<name>A0A0H4PB77_9BACT</name>
<dbReference type="KEGG" id="camu:CA2015_0556"/>
<dbReference type="InterPro" id="IPR003488">
    <property type="entry name" value="DprA"/>
</dbReference>
<reference evidence="3 4" key="1">
    <citation type="submission" date="2015-07" db="EMBL/GenBank/DDBJ databases">
        <authorList>
            <person name="Kim K.M."/>
        </authorList>
    </citation>
    <scope>NUCLEOTIDE SEQUENCE [LARGE SCALE GENOMIC DNA]</scope>
    <source>
        <strain evidence="3 4">KCTC 12363</strain>
    </source>
</reference>
<dbReference type="Gene3D" id="3.40.50.450">
    <property type="match status" value="1"/>
</dbReference>
<dbReference type="OrthoDB" id="9785707at2"/>
<organism evidence="3 4">
    <name type="scientific">Cyclobacterium amurskyense</name>
    <dbReference type="NCBI Taxonomy" id="320787"/>
    <lineage>
        <taxon>Bacteria</taxon>
        <taxon>Pseudomonadati</taxon>
        <taxon>Bacteroidota</taxon>
        <taxon>Cytophagia</taxon>
        <taxon>Cytophagales</taxon>
        <taxon>Cyclobacteriaceae</taxon>
        <taxon>Cyclobacterium</taxon>
    </lineage>
</organism>
<proteinExistence type="inferred from homology"/>
<evidence type="ECO:0000313" key="4">
    <source>
        <dbReference type="Proteomes" id="UP000036520"/>
    </source>
</evidence>
<dbReference type="SUPFAM" id="SSF47781">
    <property type="entry name" value="RuvA domain 2-like"/>
    <property type="match status" value="1"/>
</dbReference>
<dbReference type="NCBIfam" id="TIGR00732">
    <property type="entry name" value="dprA"/>
    <property type="match status" value="1"/>
</dbReference>
<evidence type="ECO:0000256" key="1">
    <source>
        <dbReference type="ARBA" id="ARBA00006525"/>
    </source>
</evidence>
<accession>A0A0H4PB77</accession>
<dbReference type="STRING" id="320787.CA2015_0556"/>
<dbReference type="EMBL" id="CP012040">
    <property type="protein sequence ID" value="AKP50023.1"/>
    <property type="molecule type" value="Genomic_DNA"/>
</dbReference>
<dbReference type="InterPro" id="IPR057666">
    <property type="entry name" value="DrpA_SLOG"/>
</dbReference>
<dbReference type="InterPro" id="IPR010994">
    <property type="entry name" value="RuvA_2-like"/>
</dbReference>
<dbReference type="GO" id="GO:0009294">
    <property type="term" value="P:DNA-mediated transformation"/>
    <property type="evidence" value="ECO:0007669"/>
    <property type="project" value="InterPro"/>
</dbReference>
<dbReference type="Pfam" id="PF02481">
    <property type="entry name" value="DNA_processg_A"/>
    <property type="match status" value="1"/>
</dbReference>
<sequence>MIKQPNNELLYKVGLGLIPKLGPNIYKKIIRNCGSAEAFFNMPRGKLERIQGVGPKLLAYRNQKAKYLSEAEALIDTAVQHKIQIHCFMEENYPTRLKSLPDGPPVLYSKGELTLNPKRTIGIVGTRKATDYGKNITQQIIEELSRFQPTIISGLAYGIDVEAHRAAISRELPTIGVLGSDLNTIYPSTHKKTAEQMMENGGLLSEYKLGTEMNPGNFPQRNRIIAGMSDALVVVEAAKKGGALITAEIAYSYNREVFAVPGNLQSKFSEGCNDLIRNMKAGIYMNSREIVDSLSWDMDATQSSTKQVLPDLSLLDPLEAKIMERIFDKKEVEVNWLSHDLKLPISTLAVKLLNLEFLGFIKAYPGKKYQWLQKN</sequence>
<dbReference type="PATRIC" id="fig|320787.5.peg.628"/>
<dbReference type="RefSeq" id="WP_048640507.1">
    <property type="nucleotide sequence ID" value="NZ_CP012040.1"/>
</dbReference>
<feature type="domain" description="Smf/DprA SLOG" evidence="2">
    <location>
        <begin position="85"/>
        <end position="294"/>
    </location>
</feature>
<dbReference type="PANTHER" id="PTHR43022">
    <property type="entry name" value="PROTEIN SMF"/>
    <property type="match status" value="1"/>
</dbReference>
<dbReference type="Proteomes" id="UP000036520">
    <property type="component" value="Chromosome"/>
</dbReference>
<evidence type="ECO:0000313" key="3">
    <source>
        <dbReference type="EMBL" id="AKP50023.1"/>
    </source>
</evidence>
<comment type="similarity">
    <text evidence="1">Belongs to the DprA/Smf family.</text>
</comment>
<dbReference type="PANTHER" id="PTHR43022:SF1">
    <property type="entry name" value="PROTEIN SMF"/>
    <property type="match status" value="1"/>
</dbReference>
<protein>
    <submittedName>
        <fullName evidence="3">Rossmann fold nucleotide-binding protein Smf</fullName>
    </submittedName>
</protein>
<dbReference type="SUPFAM" id="SSF102405">
    <property type="entry name" value="MCP/YpsA-like"/>
    <property type="match status" value="1"/>
</dbReference>
<dbReference type="AlphaFoldDB" id="A0A0H4PB77"/>
<keyword evidence="4" id="KW-1185">Reference proteome</keyword>
<gene>
    <name evidence="3" type="ORF">CA2015_0556</name>
</gene>
<evidence type="ECO:0000259" key="2">
    <source>
        <dbReference type="Pfam" id="PF02481"/>
    </source>
</evidence>